<sequence>MRRPVRLVIGWAVAALGFWGIVIVLLLFLLLIVTLGVVISSRDNALPVSPAVAIEPIPPQLLPIYHRAGAKYHVPWAVLAGINRVETDFGRDLSVSSAGAVGFMQFEPSTWAEYGVDADGDGKIDPYDPVDAIFSAAHYLAISNVAKNPMQAVFQYNHSTDYVREVLRLATIYQTWNPLSSDWAWPVTDTLDPVSGVGHSHSEPLNVMIHCPAGVPVLAIHGGTITTVTGTGITLDLGNGLIVTEQGLHPTVSTAQVVHAGEPLGVSATRGVTASIEETLTPLPLLWFVSPSQPNMAHTPPLVMTPPANTP</sequence>
<evidence type="ECO:0000313" key="3">
    <source>
        <dbReference type="EMBL" id="OAG91392.1"/>
    </source>
</evidence>
<keyword evidence="1" id="KW-1133">Transmembrane helix</keyword>
<dbReference type="SUPFAM" id="SSF53955">
    <property type="entry name" value="Lysozyme-like"/>
    <property type="match status" value="1"/>
</dbReference>
<reference evidence="3 4" key="1">
    <citation type="submission" date="2016-02" db="EMBL/GenBank/DDBJ databases">
        <title>Draft genome sequence of Acidibacillus ferrooxidans SLC66.</title>
        <authorList>
            <person name="Oliveira G."/>
            <person name="Nancucheo I."/>
            <person name="Dall'Agnol H."/>
            <person name="Johnson B."/>
            <person name="Oliveira R."/>
            <person name="Nunes G.L."/>
            <person name="Tzotzos G."/>
            <person name="Orellana S.C."/>
            <person name="Salim A.C."/>
            <person name="Araujo F.M."/>
        </authorList>
    </citation>
    <scope>NUCLEOTIDE SEQUENCE [LARGE SCALE GENOMIC DNA]</scope>
    <source>
        <strain evidence="3 4">SLC66</strain>
    </source>
</reference>
<dbReference type="InterPro" id="IPR043426">
    <property type="entry name" value="MltB-like"/>
</dbReference>
<keyword evidence="1" id="KW-0472">Membrane</keyword>
<dbReference type="Proteomes" id="UP000077421">
    <property type="component" value="Unassembled WGS sequence"/>
</dbReference>
<name>A0A853K788_9BACL</name>
<dbReference type="PANTHER" id="PTHR30163:SF8">
    <property type="entry name" value="LYTIC MUREIN TRANSGLYCOSYLASE"/>
    <property type="match status" value="1"/>
</dbReference>
<dbReference type="PANTHER" id="PTHR30163">
    <property type="entry name" value="MEMBRANE-BOUND LYTIC MUREIN TRANSGLYCOSYLASE B"/>
    <property type="match status" value="1"/>
</dbReference>
<dbReference type="AlphaFoldDB" id="A0A853K788"/>
<dbReference type="InterPro" id="IPR031304">
    <property type="entry name" value="SLT_2"/>
</dbReference>
<dbReference type="InterPro" id="IPR023346">
    <property type="entry name" value="Lysozyme-like_dom_sf"/>
</dbReference>
<dbReference type="Gene3D" id="1.10.530.10">
    <property type="match status" value="1"/>
</dbReference>
<feature type="domain" description="Transglycosylase SLT" evidence="2">
    <location>
        <begin position="93"/>
        <end position="142"/>
    </location>
</feature>
<comment type="caution">
    <text evidence="3">The sequence shown here is derived from an EMBL/GenBank/DDBJ whole genome shotgun (WGS) entry which is preliminary data.</text>
</comment>
<gene>
    <name evidence="3" type="ORF">AYW79_13765</name>
</gene>
<feature type="transmembrane region" description="Helical" evidence="1">
    <location>
        <begin position="7"/>
        <end position="39"/>
    </location>
</feature>
<protein>
    <recommendedName>
        <fullName evidence="2">Transglycosylase SLT domain-containing protein</fullName>
    </recommendedName>
</protein>
<dbReference type="Pfam" id="PF13406">
    <property type="entry name" value="SLT_2"/>
    <property type="match status" value="1"/>
</dbReference>
<dbReference type="RefSeq" id="WP_067567059.1">
    <property type="nucleotide sequence ID" value="NZ_LSUQ01000069.1"/>
</dbReference>
<dbReference type="CDD" id="cd13399">
    <property type="entry name" value="Slt35-like"/>
    <property type="match status" value="1"/>
</dbReference>
<keyword evidence="1" id="KW-0812">Transmembrane</keyword>
<proteinExistence type="predicted"/>
<dbReference type="GO" id="GO:0009253">
    <property type="term" value="P:peptidoglycan catabolic process"/>
    <property type="evidence" value="ECO:0007669"/>
    <property type="project" value="TreeGrafter"/>
</dbReference>
<evidence type="ECO:0000259" key="2">
    <source>
        <dbReference type="Pfam" id="PF13406"/>
    </source>
</evidence>
<evidence type="ECO:0000313" key="4">
    <source>
        <dbReference type="Proteomes" id="UP000077421"/>
    </source>
</evidence>
<dbReference type="EMBL" id="LSUQ01000069">
    <property type="protein sequence ID" value="OAG91392.1"/>
    <property type="molecule type" value="Genomic_DNA"/>
</dbReference>
<organism evidence="3 4">
    <name type="scientific">Ferroacidibacillus organovorans</name>
    <dbReference type="NCBI Taxonomy" id="1765683"/>
    <lineage>
        <taxon>Bacteria</taxon>
        <taxon>Bacillati</taxon>
        <taxon>Bacillota</taxon>
        <taxon>Bacilli</taxon>
        <taxon>Bacillales</taxon>
        <taxon>Alicyclobacillaceae</taxon>
        <taxon>Ferroacidibacillus</taxon>
    </lineage>
</organism>
<evidence type="ECO:0000256" key="1">
    <source>
        <dbReference type="SAM" id="Phobius"/>
    </source>
</evidence>
<dbReference type="OrthoDB" id="9809488at2"/>
<dbReference type="GO" id="GO:0008933">
    <property type="term" value="F:peptidoglycan lytic transglycosylase activity"/>
    <property type="evidence" value="ECO:0007669"/>
    <property type="project" value="TreeGrafter"/>
</dbReference>
<accession>A0A853K788</accession>